<comment type="caution">
    <text evidence="2">The sequence shown here is derived from an EMBL/GenBank/DDBJ whole genome shotgun (WGS) entry which is preliminary data.</text>
</comment>
<accession>A0ABQ0JUP1</accession>
<dbReference type="EMBL" id="BAFN01000001">
    <property type="protein sequence ID" value="GAN32440.1"/>
    <property type="molecule type" value="Genomic_DNA"/>
</dbReference>
<reference evidence="3" key="1">
    <citation type="journal article" date="2015" name="Genome Announc.">
        <title>Draft Genome Sequence of an Anaerobic Ammonium-Oxidizing Bacterium, "Candidatus Brocadia sinica".</title>
        <authorList>
            <person name="Oshiki M."/>
            <person name="Shinyako-Hata K."/>
            <person name="Satoh H."/>
            <person name="Okabe S."/>
        </authorList>
    </citation>
    <scope>NUCLEOTIDE SEQUENCE [LARGE SCALE GENOMIC DNA]</scope>
    <source>
        <strain evidence="3">JPN1</strain>
    </source>
</reference>
<evidence type="ECO:0000256" key="1">
    <source>
        <dbReference type="SAM" id="MobiDB-lite"/>
    </source>
</evidence>
<dbReference type="SUPFAM" id="SSF49452">
    <property type="entry name" value="Starch-binding domain-like"/>
    <property type="match status" value="1"/>
</dbReference>
<gene>
    <name evidence="2" type="ORF">BROSI_A0954</name>
</gene>
<name>A0ABQ0JUP1_9BACT</name>
<evidence type="ECO:0008006" key="4">
    <source>
        <dbReference type="Google" id="ProtNLM"/>
    </source>
</evidence>
<sequence length="182" mass="20259">MERASVESGLPKMEVESVTTGVDEDESVAEEKIHGPDTETSELKQKPTSESLNKGSADTVEEGLEKEKPVVQDPNLGKVEGRILHSGKPLPDCQVKLQMLEKGGVLTKGYRPVEGAIELEAITDNDGVYHFMNVSPGLYKLYWKHPSEATWVRRFKMEPDVIVESGRLTNPKEIETLKRTLN</sequence>
<keyword evidence="3" id="KW-1185">Reference proteome</keyword>
<dbReference type="Proteomes" id="UP000032309">
    <property type="component" value="Unassembled WGS sequence"/>
</dbReference>
<dbReference type="InterPro" id="IPR013784">
    <property type="entry name" value="Carb-bd-like_fold"/>
</dbReference>
<proteinExistence type="predicted"/>
<evidence type="ECO:0000313" key="2">
    <source>
        <dbReference type="EMBL" id="GAN32440.1"/>
    </source>
</evidence>
<protein>
    <recommendedName>
        <fullName evidence="4">Carboxypeptidase regulatory-like domain-containing protein</fullName>
    </recommendedName>
</protein>
<evidence type="ECO:0000313" key="3">
    <source>
        <dbReference type="Proteomes" id="UP000032309"/>
    </source>
</evidence>
<feature type="compositionally biased region" description="Basic and acidic residues" evidence="1">
    <location>
        <begin position="29"/>
        <end position="47"/>
    </location>
</feature>
<feature type="region of interest" description="Disordered" evidence="1">
    <location>
        <begin position="1"/>
        <end position="66"/>
    </location>
</feature>
<organism evidence="2 3">
    <name type="scientific">Candidatus Brocadia sinica JPN1</name>
    <dbReference type="NCBI Taxonomy" id="1197129"/>
    <lineage>
        <taxon>Bacteria</taxon>
        <taxon>Pseudomonadati</taxon>
        <taxon>Planctomycetota</taxon>
        <taxon>Candidatus Brocadiia</taxon>
        <taxon>Candidatus Brocadiales</taxon>
        <taxon>Candidatus Brocadiaceae</taxon>
        <taxon>Candidatus Brocadia</taxon>
    </lineage>
</organism>